<dbReference type="Gene3D" id="3.20.20.80">
    <property type="entry name" value="Glycosidases"/>
    <property type="match status" value="1"/>
</dbReference>
<evidence type="ECO:0000313" key="1">
    <source>
        <dbReference type="EMBL" id="OIJ63882.1"/>
    </source>
</evidence>
<evidence type="ECO:0000313" key="2">
    <source>
        <dbReference type="Proteomes" id="UP000034196"/>
    </source>
</evidence>
<dbReference type="InterPro" id="IPR017853">
    <property type="entry name" value="GH"/>
</dbReference>
<name>A0A1J4NP27_9ACTN</name>
<comment type="caution">
    <text evidence="1">The sequence shown here is derived from an EMBL/GenBank/DDBJ whole genome shotgun (WGS) entry which is preliminary data.</text>
</comment>
<protein>
    <submittedName>
        <fullName evidence="1">Uncharacterized protein</fullName>
    </submittedName>
</protein>
<reference evidence="1" key="1">
    <citation type="submission" date="2016-10" db="EMBL/GenBank/DDBJ databases">
        <title>Genome sequence of Streptomyces mangrovisoli MUSC 149.</title>
        <authorList>
            <person name="Lee L.-H."/>
            <person name="Ser H.-L."/>
        </authorList>
    </citation>
    <scope>NUCLEOTIDE SEQUENCE [LARGE SCALE GENOMIC DNA]</scope>
    <source>
        <strain evidence="1">MUSC 149</strain>
    </source>
</reference>
<keyword evidence="2" id="KW-1185">Reference proteome</keyword>
<gene>
    <name evidence="1" type="ORF">WN71_031220</name>
</gene>
<dbReference type="STRING" id="1428628.WN71_031220"/>
<accession>A0A1J4NP27</accession>
<dbReference type="AlphaFoldDB" id="A0A1J4NP27"/>
<dbReference type="EMBL" id="LAVA02000090">
    <property type="protein sequence ID" value="OIJ63882.1"/>
    <property type="molecule type" value="Genomic_DNA"/>
</dbReference>
<dbReference type="SUPFAM" id="SSF51445">
    <property type="entry name" value="(Trans)glycosidases"/>
    <property type="match status" value="1"/>
</dbReference>
<sequence length="150" mass="16304">MYDAVTPSNIPATATMVAGYADGKYANIPQLKARFPHATVVSIAVHHTTAAQVLDVEPGCSSAREAVLWCTQTMAHTSNKELTVYCNTSTWPTVRAAFRAARVTEPNYWVAQYDNKPHIPDSAVAKQYASNKKFDTSVVSGHWPGIDAAH</sequence>
<organism evidence="1 2">
    <name type="scientific">Streptomyces mangrovisoli</name>
    <dbReference type="NCBI Taxonomy" id="1428628"/>
    <lineage>
        <taxon>Bacteria</taxon>
        <taxon>Bacillati</taxon>
        <taxon>Actinomycetota</taxon>
        <taxon>Actinomycetes</taxon>
        <taxon>Kitasatosporales</taxon>
        <taxon>Streptomycetaceae</taxon>
        <taxon>Streptomyces</taxon>
    </lineage>
</organism>
<proteinExistence type="predicted"/>
<dbReference type="Proteomes" id="UP000034196">
    <property type="component" value="Unassembled WGS sequence"/>
</dbReference>